<feature type="region of interest" description="Disordered" evidence="1">
    <location>
        <begin position="83"/>
        <end position="131"/>
    </location>
</feature>
<keyword evidence="3" id="KW-1185">Reference proteome</keyword>
<dbReference type="RefSeq" id="WP_109535224.1">
    <property type="nucleotide sequence ID" value="NZ_QEYD01000017.1"/>
</dbReference>
<name>A0A2U2C471_9RHOB</name>
<evidence type="ECO:0000313" key="2">
    <source>
        <dbReference type="EMBL" id="PWE26663.1"/>
    </source>
</evidence>
<feature type="compositionally biased region" description="Low complexity" evidence="1">
    <location>
        <begin position="92"/>
        <end position="119"/>
    </location>
</feature>
<evidence type="ECO:0000256" key="1">
    <source>
        <dbReference type="SAM" id="MobiDB-lite"/>
    </source>
</evidence>
<feature type="compositionally biased region" description="Low complexity" evidence="1">
    <location>
        <begin position="269"/>
        <end position="278"/>
    </location>
</feature>
<protein>
    <submittedName>
        <fullName evidence="2">Uncharacterized protein</fullName>
    </submittedName>
</protein>
<feature type="region of interest" description="Disordered" evidence="1">
    <location>
        <begin position="179"/>
        <end position="292"/>
    </location>
</feature>
<dbReference type="Proteomes" id="UP000244940">
    <property type="component" value="Unassembled WGS sequence"/>
</dbReference>
<dbReference type="GeneID" id="94367294"/>
<sequence>MHPSLKQMTLAETRELRDAMGKLCDAGGVLERAGMEVTVSLTDRDTTLRVPSLWGTPGPVDTVVEIDDVPATATYPAAPVPQAEAANDEDAAPPASAAPSTVSAAPPASAAPSTVSAAPSPLPFGERQIGKDGLLRGPWLKEEEDTIRRMHAAGDSWPAIAEALGRPVPAVSYRGRSLGLTKPKAPAPKAIRTGGRSGSDVAPALSPGKTPADECIGSPQGVSAEAAPGDTQSKTSGVAEAPKSAPANAGPRERAPVRDVPSARTGEKAAPAAVVTPSPSIPPQGAARNKGTACPDDLRGLQREVWFHLGSLAADPIFGTDLDLDLVEGLASGQKLGELALDLGVDAAKAKARFELLTEVIRDQKNRITTDGQPALLAVLRRRAQIERGVPA</sequence>
<dbReference type="OrthoDB" id="8452047at2"/>
<comment type="caution">
    <text evidence="2">The sequence shown here is derived from an EMBL/GenBank/DDBJ whole genome shotgun (WGS) entry which is preliminary data.</text>
</comment>
<reference evidence="2 3" key="1">
    <citation type="submission" date="2018-05" db="EMBL/GenBank/DDBJ databases">
        <title>Pararhodobacter marina sp. nov., isolated from deep-sea water of the Indian Ocean.</title>
        <authorList>
            <person name="Lai Q.Sr."/>
            <person name="Liu X."/>
            <person name="Shao Z."/>
        </authorList>
    </citation>
    <scope>NUCLEOTIDE SEQUENCE [LARGE SCALE GENOMIC DNA]</scope>
    <source>
        <strain evidence="2 3">CIC4N-9</strain>
    </source>
</reference>
<gene>
    <name evidence="2" type="ORF">C4N9_20580</name>
</gene>
<dbReference type="EMBL" id="QEYD01000017">
    <property type="protein sequence ID" value="PWE26663.1"/>
    <property type="molecule type" value="Genomic_DNA"/>
</dbReference>
<evidence type="ECO:0000313" key="3">
    <source>
        <dbReference type="Proteomes" id="UP000244940"/>
    </source>
</evidence>
<dbReference type="AlphaFoldDB" id="A0A2U2C471"/>
<accession>A0A2U2C471</accession>
<proteinExistence type="predicted"/>
<organism evidence="2 3">
    <name type="scientific">Pararhodobacter marinus</name>
    <dbReference type="NCBI Taxonomy" id="2184063"/>
    <lineage>
        <taxon>Bacteria</taxon>
        <taxon>Pseudomonadati</taxon>
        <taxon>Pseudomonadota</taxon>
        <taxon>Alphaproteobacteria</taxon>
        <taxon>Rhodobacterales</taxon>
        <taxon>Paracoccaceae</taxon>
        <taxon>Pararhodobacter</taxon>
    </lineage>
</organism>